<comment type="subcellular location">
    <subcellularLocation>
        <location evidence="1">Membrane</location>
        <topology evidence="1">Single-pass membrane protein</topology>
    </subcellularLocation>
</comment>
<evidence type="ECO:0000313" key="8">
    <source>
        <dbReference type="EMBL" id="NIK87460.1"/>
    </source>
</evidence>
<dbReference type="RefSeq" id="WP_208414213.1">
    <property type="nucleotide sequence ID" value="NZ_BAAADC010000001.1"/>
</dbReference>
<gene>
    <name evidence="8" type="ORF">FHS83_000778</name>
</gene>
<dbReference type="InterPro" id="IPR010200">
    <property type="entry name" value="HflC"/>
</dbReference>
<dbReference type="InterPro" id="IPR036013">
    <property type="entry name" value="Band_7/SPFH_dom_sf"/>
</dbReference>
<dbReference type="GO" id="GO:0016020">
    <property type="term" value="C:membrane"/>
    <property type="evidence" value="ECO:0007669"/>
    <property type="project" value="UniProtKB-SubCell"/>
</dbReference>
<evidence type="ECO:0000256" key="3">
    <source>
        <dbReference type="ARBA" id="ARBA00022692"/>
    </source>
</evidence>
<evidence type="ECO:0000256" key="4">
    <source>
        <dbReference type="ARBA" id="ARBA00022989"/>
    </source>
</evidence>
<keyword evidence="4" id="KW-1133">Transmembrane helix</keyword>
<organism evidence="8 9">
    <name type="scientific">Rhizomicrobium palustre</name>
    <dbReference type="NCBI Taxonomy" id="189966"/>
    <lineage>
        <taxon>Bacteria</taxon>
        <taxon>Pseudomonadati</taxon>
        <taxon>Pseudomonadota</taxon>
        <taxon>Alphaproteobacteria</taxon>
        <taxon>Micropepsales</taxon>
        <taxon>Micropepsaceae</taxon>
        <taxon>Rhizomicrobium</taxon>
    </lineage>
</organism>
<dbReference type="AlphaFoldDB" id="A0A846MWQ1"/>
<dbReference type="PANTHER" id="PTHR42911">
    <property type="entry name" value="MODULATOR OF FTSH PROTEASE HFLC"/>
    <property type="match status" value="1"/>
</dbReference>
<keyword evidence="8" id="KW-0378">Hydrolase</keyword>
<dbReference type="EMBL" id="JAASRM010000001">
    <property type="protein sequence ID" value="NIK87460.1"/>
    <property type="molecule type" value="Genomic_DNA"/>
</dbReference>
<dbReference type="Pfam" id="PF01145">
    <property type="entry name" value="Band_7"/>
    <property type="match status" value="1"/>
</dbReference>
<evidence type="ECO:0000256" key="1">
    <source>
        <dbReference type="ARBA" id="ARBA00004167"/>
    </source>
</evidence>
<dbReference type="SMART" id="SM00244">
    <property type="entry name" value="PHB"/>
    <property type="match status" value="1"/>
</dbReference>
<dbReference type="NCBIfam" id="TIGR01932">
    <property type="entry name" value="hflC"/>
    <property type="match status" value="1"/>
</dbReference>
<comment type="function">
    <text evidence="6">HflC and HflK could regulate a protease.</text>
</comment>
<name>A0A846MWQ1_9PROT</name>
<keyword evidence="9" id="KW-1185">Reference proteome</keyword>
<dbReference type="PANTHER" id="PTHR42911:SF1">
    <property type="entry name" value="MODULATOR OF FTSH PROTEASE HFLC"/>
    <property type="match status" value="1"/>
</dbReference>
<evidence type="ECO:0000313" key="9">
    <source>
        <dbReference type="Proteomes" id="UP000570514"/>
    </source>
</evidence>
<sequence>MNRALSLVMAVGVLLLLGVFISCVYTVSQTQQVLLVQFGAPVGIVSDPGLHFKSPLQRAYFFDRRLLNLDAQSEEVITLDRKRIVVDAYARWRIADPLLFNQAQPEFDRAVDSLKAILSSNIREVLGSENFTAMLSGKRSQLMRQIRDRMNADTKQWGITVVDVRIRRADLPGENSDAIYQRMNKERERQATQYRAEGDAVAQLIKARADREAIVIKAEAMSQAAIIRGEGDAQKTKITAAAFNQDPSFYAFWRSMQAYQDSMQGSNTTLIISPKSDFLKYFGEGPGAAGKRK</sequence>
<comment type="caution">
    <text evidence="8">The sequence shown here is derived from an EMBL/GenBank/DDBJ whole genome shotgun (WGS) entry which is preliminary data.</text>
</comment>
<evidence type="ECO:0000259" key="7">
    <source>
        <dbReference type="SMART" id="SM00244"/>
    </source>
</evidence>
<evidence type="ECO:0000256" key="2">
    <source>
        <dbReference type="ARBA" id="ARBA00007862"/>
    </source>
</evidence>
<protein>
    <recommendedName>
        <fullName evidence="6">Protein HflC</fullName>
    </recommendedName>
</protein>
<evidence type="ECO:0000256" key="5">
    <source>
        <dbReference type="ARBA" id="ARBA00023136"/>
    </source>
</evidence>
<dbReference type="InterPro" id="IPR001107">
    <property type="entry name" value="Band_7"/>
</dbReference>
<proteinExistence type="inferred from homology"/>
<reference evidence="8 9" key="1">
    <citation type="submission" date="2020-03" db="EMBL/GenBank/DDBJ databases">
        <title>Genomic Encyclopedia of Type Strains, Phase IV (KMG-IV): sequencing the most valuable type-strain genomes for metagenomic binning, comparative biology and taxonomic classification.</title>
        <authorList>
            <person name="Goeker M."/>
        </authorList>
    </citation>
    <scope>NUCLEOTIDE SEQUENCE [LARGE SCALE GENOMIC DNA]</scope>
    <source>
        <strain evidence="8 9">DSM 19867</strain>
    </source>
</reference>
<keyword evidence="5" id="KW-0472">Membrane</keyword>
<evidence type="ECO:0000256" key="6">
    <source>
        <dbReference type="PIRNR" id="PIRNR005651"/>
    </source>
</evidence>
<dbReference type="GO" id="GO:0006508">
    <property type="term" value="P:proteolysis"/>
    <property type="evidence" value="ECO:0007669"/>
    <property type="project" value="UniProtKB-KW"/>
</dbReference>
<dbReference type="CDD" id="cd03405">
    <property type="entry name" value="SPFH_HflC"/>
    <property type="match status" value="1"/>
</dbReference>
<dbReference type="GO" id="GO:0008233">
    <property type="term" value="F:peptidase activity"/>
    <property type="evidence" value="ECO:0007669"/>
    <property type="project" value="UniProtKB-KW"/>
</dbReference>
<keyword evidence="3" id="KW-0812">Transmembrane</keyword>
<dbReference type="PROSITE" id="PS51257">
    <property type="entry name" value="PROKAR_LIPOPROTEIN"/>
    <property type="match status" value="1"/>
</dbReference>
<accession>A0A846MWQ1</accession>
<keyword evidence="8" id="KW-0645">Protease</keyword>
<comment type="similarity">
    <text evidence="2 6">Belongs to the band 7/mec-2 family. HflC subfamily.</text>
</comment>
<feature type="domain" description="Band 7" evidence="7">
    <location>
        <begin position="22"/>
        <end position="183"/>
    </location>
</feature>
<dbReference type="Gene3D" id="3.30.479.30">
    <property type="entry name" value="Band 7 domain"/>
    <property type="match status" value="1"/>
</dbReference>
<dbReference type="SUPFAM" id="SSF117892">
    <property type="entry name" value="Band 7/SPFH domain"/>
    <property type="match status" value="1"/>
</dbReference>
<dbReference type="Proteomes" id="UP000570514">
    <property type="component" value="Unassembled WGS sequence"/>
</dbReference>
<dbReference type="PIRSF" id="PIRSF005651">
    <property type="entry name" value="HflC"/>
    <property type="match status" value="1"/>
</dbReference>